<gene>
    <name evidence="2" type="ORF">DPC56_04935</name>
</gene>
<dbReference type="InterPro" id="IPR037456">
    <property type="entry name" value="MA1715-like"/>
</dbReference>
<evidence type="ECO:0000313" key="2">
    <source>
        <dbReference type="EMBL" id="RAO78987.1"/>
    </source>
</evidence>
<protein>
    <recommendedName>
        <fullName evidence="1">UPF0280 protein DPC56_04935</fullName>
    </recommendedName>
</protein>
<accession>A0A328P912</accession>
<reference evidence="2 3" key="1">
    <citation type="submission" date="2018-06" db="EMBL/GenBank/DDBJ databases">
        <title>Draft genome sequence of hyperthermophilic methanogen Methanothermobacter tenebrarum sp. MCM-B 1447.</title>
        <authorList>
            <person name="Pore S.D."/>
            <person name="Dagar S."/>
            <person name="Dhakephalkar P.K."/>
        </authorList>
    </citation>
    <scope>NUCLEOTIDE SEQUENCE [LARGE SCALE GENOMIC DNA]</scope>
    <source>
        <strain evidence="2 3">MCM B 1447</strain>
    </source>
</reference>
<dbReference type="Gene3D" id="3.10.520.10">
    <property type="entry name" value="ApbE-like domains"/>
    <property type="match status" value="1"/>
</dbReference>
<dbReference type="AlphaFoldDB" id="A0A328P912"/>
<keyword evidence="3" id="KW-1185">Reference proteome</keyword>
<proteinExistence type="inferred from homology"/>
<evidence type="ECO:0000256" key="1">
    <source>
        <dbReference type="HAMAP-Rule" id="MF_01079"/>
    </source>
</evidence>
<sequence length="241" mass="26045">MMKENIRIKETRIKLTTDIKDHGLIGFILKERFLLEDYIRRRPYFLTSLEPLSADEGPLIVRMMLKAGLIGGVGPMAAVAGTISELSLYHLMDKGSKYSIIDNGGDIAIINDRKVNIGLYAGDSPLSGEIGFQLKASRKPKGVCTSSGTIGHSISFGRADAVTVFAPRASVADALATSIANAANGDRDYEAVENALEKAESFRDYFQGVLVVVGENAGIIGKIPKLVKTDKKVTIGELWDV</sequence>
<dbReference type="EMBL" id="QLOE01000005">
    <property type="protein sequence ID" value="RAO78987.1"/>
    <property type="molecule type" value="Genomic_DNA"/>
</dbReference>
<dbReference type="HAMAP" id="MF_01079">
    <property type="entry name" value="UPF0280"/>
    <property type="match status" value="1"/>
</dbReference>
<comment type="similarity">
    <text evidence="1">Belongs to the UPF0280 family.</text>
</comment>
<evidence type="ECO:0000313" key="3">
    <source>
        <dbReference type="Proteomes" id="UP000249782"/>
    </source>
</evidence>
<dbReference type="InterPro" id="IPR003374">
    <property type="entry name" value="ApbE-like_sf"/>
</dbReference>
<comment type="caution">
    <text evidence="2">The sequence shown here is derived from an EMBL/GenBank/DDBJ whole genome shotgun (WGS) entry which is preliminary data.</text>
</comment>
<organism evidence="2 3">
    <name type="scientific">Methanothermobacter tenebrarum</name>
    <dbReference type="NCBI Taxonomy" id="680118"/>
    <lineage>
        <taxon>Archaea</taxon>
        <taxon>Methanobacteriati</taxon>
        <taxon>Methanobacteriota</taxon>
        <taxon>Methanomada group</taxon>
        <taxon>Methanobacteria</taxon>
        <taxon>Methanobacteriales</taxon>
        <taxon>Methanobacteriaceae</taxon>
        <taxon>Methanothermobacter</taxon>
    </lineage>
</organism>
<name>A0A328P912_9EURY</name>
<dbReference type="NCBIfam" id="NF003321">
    <property type="entry name" value="PRK04334.1-1"/>
    <property type="match status" value="1"/>
</dbReference>
<dbReference type="PIRSF" id="PIRSF006421">
    <property type="entry name" value="UCP006421"/>
    <property type="match status" value="1"/>
</dbReference>
<dbReference type="InterPro" id="IPR007183">
    <property type="entry name" value="UPF0280"/>
</dbReference>
<dbReference type="Proteomes" id="UP000249782">
    <property type="component" value="Unassembled WGS sequence"/>
</dbReference>
<dbReference type="OrthoDB" id="50299at2157"/>
<dbReference type="SUPFAM" id="SSF143631">
    <property type="entry name" value="ApbE-like"/>
    <property type="match status" value="1"/>
</dbReference>